<dbReference type="InterPro" id="IPR045004">
    <property type="entry name" value="ECH_dom"/>
</dbReference>
<dbReference type="CDD" id="cd06558">
    <property type="entry name" value="crotonase-like"/>
    <property type="match status" value="1"/>
</dbReference>
<comment type="caution">
    <text evidence="5">The sequence shown here is derived from an EMBL/GenBank/DDBJ whole genome shotgun (WGS) entry which is preliminary data.</text>
</comment>
<organism evidence="5 6">
    <name type="scientific">Bondarzewia mesenterica</name>
    <dbReference type="NCBI Taxonomy" id="1095465"/>
    <lineage>
        <taxon>Eukaryota</taxon>
        <taxon>Fungi</taxon>
        <taxon>Dikarya</taxon>
        <taxon>Basidiomycota</taxon>
        <taxon>Agaricomycotina</taxon>
        <taxon>Agaricomycetes</taxon>
        <taxon>Russulales</taxon>
        <taxon>Bondarzewiaceae</taxon>
        <taxon>Bondarzewia</taxon>
    </lineage>
</organism>
<dbReference type="Gene3D" id="3.90.226.10">
    <property type="entry name" value="2-enoyl-CoA Hydratase, Chain A, domain 1"/>
    <property type="match status" value="1"/>
</dbReference>
<dbReference type="PANTHER" id="PTHR43176">
    <property type="entry name" value="3-HYDROXYISOBUTYRYL-COA HYDROLASE-RELATED"/>
    <property type="match status" value="1"/>
</dbReference>
<dbReference type="SUPFAM" id="SSF52096">
    <property type="entry name" value="ClpP/crotonase"/>
    <property type="match status" value="1"/>
</dbReference>
<evidence type="ECO:0000313" key="5">
    <source>
        <dbReference type="EMBL" id="THH19469.1"/>
    </source>
</evidence>
<name>A0A4S4M328_9AGAM</name>
<dbReference type="PANTHER" id="PTHR43176:SF3">
    <property type="entry name" value="3-HYDROXYISOBUTYRYL-COA HYDROLASE, MITOCHONDRIAL"/>
    <property type="match status" value="1"/>
</dbReference>
<dbReference type="OrthoDB" id="1737613at2759"/>
<dbReference type="InterPro" id="IPR029045">
    <property type="entry name" value="ClpP/crotonase-like_dom_sf"/>
</dbReference>
<proteinExistence type="predicted"/>
<evidence type="ECO:0000256" key="1">
    <source>
        <dbReference type="ARBA" id="ARBA00001709"/>
    </source>
</evidence>
<dbReference type="Pfam" id="PF16113">
    <property type="entry name" value="ECH_2"/>
    <property type="match status" value="1"/>
</dbReference>
<evidence type="ECO:0000256" key="3">
    <source>
        <dbReference type="ARBA" id="ARBA00022801"/>
    </source>
</evidence>
<accession>A0A4S4M328</accession>
<sequence>MPLRSLSSTAAARRTGAIARHMASSTPSPTSPQPDEAPVMFEENLASRRFILNRPKKLNALNTEMIDSIASKTEAWGHSNLCGVIVGSSVGKAFCAGGDVAGIVELAAKEDTRAQAIDFFSREFGLDYALATLSKPYVAIMDGITYGGGVGLAAPALFRIATERTGFSMPETKIGYFPDVGASYYLSRLDGEIGTYLALTGAALSGRATFEHGFATHFISSHRVPILLERLAAIENPTLIQIDNAIEELHYERESSDPVAPLTGAIRIALDKAFQQDTVEGIFKKLREYADGKADPVNADVVQWAKDTLAMMEDRSPTSLKVALMAIRKGKKMSLLDALKMELGLASAYCSGVTPDFSTGVRAVLIDKIKTRPAWSPSDLTAVSISTLESQLFQPSAANLHLPERLQAEHDSPSHFLRFALPSEEEIGKAVIGDHKSSGGSALTLDELVTKFEKLRRGKHGVAEKVNEVVKRRCTFQDKEGKYLRWKH</sequence>
<keyword evidence="6" id="KW-1185">Reference proteome</keyword>
<dbReference type="AlphaFoldDB" id="A0A4S4M328"/>
<comment type="catalytic activity">
    <reaction evidence="1">
        <text>3-hydroxy-2-methylpropanoyl-CoA + H2O = 3-hydroxy-2-methylpropanoate + CoA + H(+)</text>
        <dbReference type="Rhea" id="RHEA:20888"/>
        <dbReference type="ChEBI" id="CHEBI:11805"/>
        <dbReference type="ChEBI" id="CHEBI:15377"/>
        <dbReference type="ChEBI" id="CHEBI:15378"/>
        <dbReference type="ChEBI" id="CHEBI:57287"/>
        <dbReference type="ChEBI" id="CHEBI:57340"/>
        <dbReference type="EC" id="3.1.2.4"/>
    </reaction>
</comment>
<evidence type="ECO:0000256" key="2">
    <source>
        <dbReference type="ARBA" id="ARBA00011915"/>
    </source>
</evidence>
<dbReference type="InterPro" id="IPR032259">
    <property type="entry name" value="HIBYL-CoA-H"/>
</dbReference>
<dbReference type="Proteomes" id="UP000310158">
    <property type="component" value="Unassembled WGS sequence"/>
</dbReference>
<dbReference type="GO" id="GO:0005739">
    <property type="term" value="C:mitochondrion"/>
    <property type="evidence" value="ECO:0007669"/>
    <property type="project" value="TreeGrafter"/>
</dbReference>
<evidence type="ECO:0000313" key="6">
    <source>
        <dbReference type="Proteomes" id="UP000310158"/>
    </source>
</evidence>
<protein>
    <recommendedName>
        <fullName evidence="2">3-hydroxyisobutyryl-CoA hydrolase</fullName>
        <ecNumber evidence="2">3.1.2.4</ecNumber>
    </recommendedName>
</protein>
<dbReference type="EC" id="3.1.2.4" evidence="2"/>
<reference evidence="5 6" key="1">
    <citation type="submission" date="2019-02" db="EMBL/GenBank/DDBJ databases">
        <title>Genome sequencing of the rare red list fungi Bondarzewia mesenterica.</title>
        <authorList>
            <person name="Buettner E."/>
            <person name="Kellner H."/>
        </authorList>
    </citation>
    <scope>NUCLEOTIDE SEQUENCE [LARGE SCALE GENOMIC DNA]</scope>
    <source>
        <strain evidence="5 6">DSM 108281</strain>
    </source>
</reference>
<keyword evidence="3" id="KW-0378">Hydrolase</keyword>
<dbReference type="EMBL" id="SGPL01000044">
    <property type="protein sequence ID" value="THH19469.1"/>
    <property type="molecule type" value="Genomic_DNA"/>
</dbReference>
<evidence type="ECO:0000259" key="4">
    <source>
        <dbReference type="Pfam" id="PF16113"/>
    </source>
</evidence>
<feature type="domain" description="Enoyl-CoA hydratase/isomerase" evidence="4">
    <location>
        <begin position="48"/>
        <end position="390"/>
    </location>
</feature>
<gene>
    <name evidence="5" type="ORF">EW146_g1698</name>
</gene>
<dbReference type="GO" id="GO:0003860">
    <property type="term" value="F:3-hydroxyisobutyryl-CoA hydrolase activity"/>
    <property type="evidence" value="ECO:0007669"/>
    <property type="project" value="UniProtKB-EC"/>
</dbReference>
<dbReference type="GO" id="GO:0006574">
    <property type="term" value="P:L-valine catabolic process"/>
    <property type="evidence" value="ECO:0007669"/>
    <property type="project" value="TreeGrafter"/>
</dbReference>
<dbReference type="NCBIfam" id="NF004127">
    <property type="entry name" value="PRK05617.1"/>
    <property type="match status" value="1"/>
</dbReference>